<evidence type="ECO:0000313" key="2">
    <source>
        <dbReference type="EMBL" id="XBH14901.1"/>
    </source>
</evidence>
<dbReference type="EMBL" id="CP121194">
    <property type="protein sequence ID" value="XBH11419.1"/>
    <property type="molecule type" value="Genomic_DNA"/>
</dbReference>
<reference evidence="1" key="1">
    <citation type="submission" date="2023-03" db="EMBL/GenBank/DDBJ databases">
        <title>Edaphobacter sp.</title>
        <authorList>
            <person name="Huber K.J."/>
            <person name="Papendorf J."/>
            <person name="Pilke C."/>
            <person name="Bunk B."/>
            <person name="Sproeer C."/>
            <person name="Pester M."/>
        </authorList>
    </citation>
    <scope>NUCLEOTIDE SEQUENCE</scope>
    <source>
        <strain evidence="1">DSM 109919</strain>
        <strain evidence="2">DSM 109920</strain>
    </source>
</reference>
<dbReference type="KEGG" id="epl:P4G45_06765"/>
<name>A0AAU7D0V3_9BACT</name>
<organism evidence="1">
    <name type="scientific">Edaphobacter paludis</name>
    <dbReference type="NCBI Taxonomy" id="3035702"/>
    <lineage>
        <taxon>Bacteria</taxon>
        <taxon>Pseudomonadati</taxon>
        <taxon>Acidobacteriota</taxon>
        <taxon>Terriglobia</taxon>
        <taxon>Terriglobales</taxon>
        <taxon>Acidobacteriaceae</taxon>
        <taxon>Edaphobacter</taxon>
    </lineage>
</organism>
<gene>
    <name evidence="1" type="ORF">P4G45_06765</name>
    <name evidence="2" type="ORF">P8936_07000</name>
</gene>
<evidence type="ECO:0000313" key="1">
    <source>
        <dbReference type="EMBL" id="XBH11419.1"/>
    </source>
</evidence>
<protein>
    <recommendedName>
        <fullName evidence="3">KTSC domain-containing protein</fullName>
    </recommendedName>
</protein>
<dbReference type="RefSeq" id="WP_348268911.1">
    <property type="nucleotide sequence ID" value="NZ_CP121194.1"/>
</dbReference>
<dbReference type="EMBL" id="CP121195">
    <property type="protein sequence ID" value="XBH14901.1"/>
    <property type="molecule type" value="Genomic_DNA"/>
</dbReference>
<dbReference type="AlphaFoldDB" id="A0AAU7D0V3"/>
<accession>A0AAU7DC20</accession>
<evidence type="ECO:0008006" key="3">
    <source>
        <dbReference type="Google" id="ProtNLM"/>
    </source>
</evidence>
<sequence length="75" mass="8514">MQPYKNLSGTSGVVAFEAGDDHINIEFEGKQRYRYDYTIPGKKEVETMKSLAKRSKGLATFISKNVRERFAAKLP</sequence>
<proteinExistence type="predicted"/>
<accession>A0AAU7D0V3</accession>